<keyword evidence="4 7" id="KW-0812">Transmembrane</keyword>
<keyword evidence="5 7" id="KW-1133">Transmembrane helix</keyword>
<accession>A0A372MD59</accession>
<evidence type="ECO:0000313" key="10">
    <source>
        <dbReference type="Proteomes" id="UP000264002"/>
    </source>
</evidence>
<evidence type="ECO:0000256" key="1">
    <source>
        <dbReference type="ARBA" id="ARBA00004651"/>
    </source>
</evidence>
<dbReference type="Gene3D" id="1.10.3720.10">
    <property type="entry name" value="MetI-like"/>
    <property type="match status" value="1"/>
</dbReference>
<evidence type="ECO:0000313" key="9">
    <source>
        <dbReference type="EMBL" id="RFU93741.1"/>
    </source>
</evidence>
<reference evidence="9 10" key="2">
    <citation type="submission" date="2018-09" db="EMBL/GenBank/DDBJ databases">
        <title>Genome of Sphaerochaeta halotolerans strain 4-11.</title>
        <authorList>
            <person name="Nazina T.N."/>
            <person name="Sokolova D.S."/>
        </authorList>
    </citation>
    <scope>NUCLEOTIDE SEQUENCE [LARGE SCALE GENOMIC DNA]</scope>
    <source>
        <strain evidence="9 10">4-11</strain>
    </source>
</reference>
<evidence type="ECO:0000256" key="2">
    <source>
        <dbReference type="ARBA" id="ARBA00022448"/>
    </source>
</evidence>
<evidence type="ECO:0000256" key="7">
    <source>
        <dbReference type="RuleBase" id="RU363032"/>
    </source>
</evidence>
<reference evidence="10" key="1">
    <citation type="submission" date="2018-08" db="EMBL/GenBank/DDBJ databases">
        <authorList>
            <person name="Grouzdev D.S."/>
            <person name="Krutkina M.S."/>
        </authorList>
    </citation>
    <scope>NUCLEOTIDE SEQUENCE [LARGE SCALE GENOMIC DNA]</scope>
    <source>
        <strain evidence="10">4-11</strain>
    </source>
</reference>
<feature type="transmembrane region" description="Helical" evidence="7">
    <location>
        <begin position="235"/>
        <end position="256"/>
    </location>
</feature>
<dbReference type="AlphaFoldDB" id="A0A372MD59"/>
<keyword evidence="2 7" id="KW-0813">Transport</keyword>
<feature type="domain" description="ABC transmembrane type-1" evidence="8">
    <location>
        <begin position="94"/>
        <end position="303"/>
    </location>
</feature>
<comment type="subcellular location">
    <subcellularLocation>
        <location evidence="1 7">Cell membrane</location>
        <topology evidence="1 7">Multi-pass membrane protein</topology>
    </subcellularLocation>
</comment>
<dbReference type="Proteomes" id="UP000264002">
    <property type="component" value="Unassembled WGS sequence"/>
</dbReference>
<feature type="transmembrane region" description="Helical" evidence="7">
    <location>
        <begin position="180"/>
        <end position="199"/>
    </location>
</feature>
<dbReference type="RefSeq" id="WP_117331507.1">
    <property type="nucleotide sequence ID" value="NZ_QUWK01000021.1"/>
</dbReference>
<comment type="similarity">
    <text evidence="7">Belongs to the binding-protein-dependent transport system permease family.</text>
</comment>
<dbReference type="Pfam" id="PF00528">
    <property type="entry name" value="BPD_transp_1"/>
    <property type="match status" value="1"/>
</dbReference>
<dbReference type="CDD" id="cd06261">
    <property type="entry name" value="TM_PBP2"/>
    <property type="match status" value="1"/>
</dbReference>
<comment type="caution">
    <text evidence="9">The sequence shown here is derived from an EMBL/GenBank/DDBJ whole genome shotgun (WGS) entry which is preliminary data.</text>
</comment>
<feature type="transmembrane region" description="Helical" evidence="7">
    <location>
        <begin position="284"/>
        <end position="306"/>
    </location>
</feature>
<evidence type="ECO:0000256" key="5">
    <source>
        <dbReference type="ARBA" id="ARBA00022989"/>
    </source>
</evidence>
<name>A0A372MD59_9SPIR</name>
<dbReference type="InterPro" id="IPR045621">
    <property type="entry name" value="BPD_transp_1_N"/>
</dbReference>
<dbReference type="SUPFAM" id="SSF161098">
    <property type="entry name" value="MetI-like"/>
    <property type="match status" value="1"/>
</dbReference>
<dbReference type="PANTHER" id="PTHR43163:SF6">
    <property type="entry name" value="DIPEPTIDE TRANSPORT SYSTEM PERMEASE PROTEIN DPPB-RELATED"/>
    <property type="match status" value="1"/>
</dbReference>
<evidence type="ECO:0000256" key="3">
    <source>
        <dbReference type="ARBA" id="ARBA00022475"/>
    </source>
</evidence>
<dbReference type="EMBL" id="QUWK01000021">
    <property type="protein sequence ID" value="RFU93741.1"/>
    <property type="molecule type" value="Genomic_DNA"/>
</dbReference>
<gene>
    <name evidence="9" type="ORF">DYP60_13305</name>
</gene>
<feature type="transmembrane region" description="Helical" evidence="7">
    <location>
        <begin position="9"/>
        <end position="29"/>
    </location>
</feature>
<protein>
    <submittedName>
        <fullName evidence="9">ABC transporter permease</fullName>
    </submittedName>
</protein>
<keyword evidence="6 7" id="KW-0472">Membrane</keyword>
<dbReference type="PROSITE" id="PS50928">
    <property type="entry name" value="ABC_TM1"/>
    <property type="match status" value="1"/>
</dbReference>
<sequence>MGYYVRKILGFIVTLFLVSVITFLVFQILPGDPALVILGVDADPVQIEALQRTMHVDEPVVERYVSWVGSALHGNLGISFRYQKPVSGIIADCFSVTALLALFTLVLTILIGLPIGIWLAKHDKAKYIVPFSLVSQLGVSIPSFCMGILLISIFTVKLRWFPSLGFTPWSQNPLACIKGLFLPSFSLSLGTSAVLIRYLRVSIISEQKLDYVRTARSKGLDENTVLQRHVLRNSLIPVITIFGMLVADVLGGSIIIENVFSLPGIGKLIATSIATRDLPLIQGLVMYLACIVVVCNASVDLLYSLIDPRIRLL</sequence>
<keyword evidence="10" id="KW-1185">Reference proteome</keyword>
<feature type="transmembrane region" description="Helical" evidence="7">
    <location>
        <begin position="89"/>
        <end position="120"/>
    </location>
</feature>
<dbReference type="InterPro" id="IPR035906">
    <property type="entry name" value="MetI-like_sf"/>
</dbReference>
<evidence type="ECO:0000256" key="4">
    <source>
        <dbReference type="ARBA" id="ARBA00022692"/>
    </source>
</evidence>
<dbReference type="GO" id="GO:0071916">
    <property type="term" value="F:dipeptide transmembrane transporter activity"/>
    <property type="evidence" value="ECO:0007669"/>
    <property type="project" value="TreeGrafter"/>
</dbReference>
<dbReference type="InterPro" id="IPR000515">
    <property type="entry name" value="MetI-like"/>
</dbReference>
<dbReference type="GO" id="GO:0005886">
    <property type="term" value="C:plasma membrane"/>
    <property type="evidence" value="ECO:0007669"/>
    <property type="project" value="UniProtKB-SubCell"/>
</dbReference>
<dbReference type="OrthoDB" id="9806409at2"/>
<organism evidence="9 10">
    <name type="scientific">Sphaerochaeta halotolerans</name>
    <dbReference type="NCBI Taxonomy" id="2293840"/>
    <lineage>
        <taxon>Bacteria</taxon>
        <taxon>Pseudomonadati</taxon>
        <taxon>Spirochaetota</taxon>
        <taxon>Spirochaetia</taxon>
        <taxon>Spirochaetales</taxon>
        <taxon>Sphaerochaetaceae</taxon>
        <taxon>Sphaerochaeta</taxon>
    </lineage>
</organism>
<dbReference type="Pfam" id="PF19300">
    <property type="entry name" value="BPD_transp_1_N"/>
    <property type="match status" value="1"/>
</dbReference>
<dbReference type="PANTHER" id="PTHR43163">
    <property type="entry name" value="DIPEPTIDE TRANSPORT SYSTEM PERMEASE PROTEIN DPPB-RELATED"/>
    <property type="match status" value="1"/>
</dbReference>
<evidence type="ECO:0000256" key="6">
    <source>
        <dbReference type="ARBA" id="ARBA00023136"/>
    </source>
</evidence>
<keyword evidence="3" id="KW-1003">Cell membrane</keyword>
<evidence type="ECO:0000259" key="8">
    <source>
        <dbReference type="PROSITE" id="PS50928"/>
    </source>
</evidence>
<proteinExistence type="inferred from homology"/>
<feature type="transmembrane region" description="Helical" evidence="7">
    <location>
        <begin position="141"/>
        <end position="160"/>
    </location>
</feature>